<dbReference type="InterPro" id="IPR002347">
    <property type="entry name" value="SDR_fam"/>
</dbReference>
<dbReference type="InterPro" id="IPR052228">
    <property type="entry name" value="Sec_Metab_Biosynth_Oxidored"/>
</dbReference>
<comment type="caution">
    <text evidence="2">The sequence shown here is derived from an EMBL/GenBank/DDBJ whole genome shotgun (WGS) entry which is preliminary data.</text>
</comment>
<dbReference type="RefSeq" id="XP_060279487.1">
    <property type="nucleotide sequence ID" value="XM_060432875.1"/>
</dbReference>
<protein>
    <submittedName>
        <fullName evidence="2">Uncharacterized protein</fullName>
    </submittedName>
</protein>
<dbReference type="InterPro" id="IPR036291">
    <property type="entry name" value="NAD(P)-bd_dom_sf"/>
</dbReference>
<organism evidence="2 3">
    <name type="scientific">Phialemonium atrogriseum</name>
    <dbReference type="NCBI Taxonomy" id="1093897"/>
    <lineage>
        <taxon>Eukaryota</taxon>
        <taxon>Fungi</taxon>
        <taxon>Dikarya</taxon>
        <taxon>Ascomycota</taxon>
        <taxon>Pezizomycotina</taxon>
        <taxon>Sordariomycetes</taxon>
        <taxon>Sordariomycetidae</taxon>
        <taxon>Cephalothecales</taxon>
        <taxon>Cephalothecaceae</taxon>
        <taxon>Phialemonium</taxon>
    </lineage>
</organism>
<dbReference type="Proteomes" id="UP001244011">
    <property type="component" value="Unassembled WGS sequence"/>
</dbReference>
<dbReference type="PANTHER" id="PTHR47534:SF3">
    <property type="entry name" value="ALCOHOL DEHYDROGENASE-LIKE C-TERMINAL DOMAIN-CONTAINING PROTEIN"/>
    <property type="match status" value="1"/>
</dbReference>
<sequence>MVSLEQIQSSNSRIATTLRPGLVAVFAGATSGIGETSLKQFAKHAAKPRIYFIGRSKESGNRVKGELQQLNPDGEYIYISADTSLIGTVDDVCREIKSKEQAINLLFLTAGTLVMGKDTEEGLNYPTAVAYYGRIRFIVNLLPLLQLAPDLRRVVTVFAGTKEGQIDTNDFQGRHVPFLSRRGHVASMMTLALEAIAEKAPDVSFIHDFPGAVKSNLLKDVKSIHILVVRAVFKVLGPFLTLPFEEAGDRQVFFSTSARFPAGVSAEAAATSGVPLSQVVTVARGIDGKAGSGVYSTNIDGQSAPVKVEELLAKMRRDGMVQKLWSHTEGEFMRITKAAAV</sequence>
<reference evidence="2" key="1">
    <citation type="submission" date="2023-06" db="EMBL/GenBank/DDBJ databases">
        <title>Genome-scale phylogeny and comparative genomics of the fungal order Sordariales.</title>
        <authorList>
            <consortium name="Lawrence Berkeley National Laboratory"/>
            <person name="Hensen N."/>
            <person name="Bonometti L."/>
            <person name="Westerberg I."/>
            <person name="Brannstrom I.O."/>
            <person name="Guillou S."/>
            <person name="Cros-Aarteil S."/>
            <person name="Calhoun S."/>
            <person name="Haridas S."/>
            <person name="Kuo A."/>
            <person name="Mondo S."/>
            <person name="Pangilinan J."/>
            <person name="Riley R."/>
            <person name="Labutti K."/>
            <person name="Andreopoulos B."/>
            <person name="Lipzen A."/>
            <person name="Chen C."/>
            <person name="Yanf M."/>
            <person name="Daum C."/>
            <person name="Ng V."/>
            <person name="Clum A."/>
            <person name="Steindorff A."/>
            <person name="Ohm R."/>
            <person name="Martin F."/>
            <person name="Silar P."/>
            <person name="Natvig D."/>
            <person name="Lalanne C."/>
            <person name="Gautier V."/>
            <person name="Ament-Velasquez S.L."/>
            <person name="Kruys A."/>
            <person name="Hutchinson M.I."/>
            <person name="Powell A.J."/>
            <person name="Barry K."/>
            <person name="Miller A.N."/>
            <person name="Grigoriev I.V."/>
            <person name="Debuchy R."/>
            <person name="Gladieux P."/>
            <person name="Thoren M.H."/>
            <person name="Johannesson H."/>
        </authorList>
    </citation>
    <scope>NUCLEOTIDE SEQUENCE</scope>
    <source>
        <strain evidence="2">8032-3</strain>
    </source>
</reference>
<accession>A0AAJ0FIG3</accession>
<dbReference type="Gene3D" id="3.40.50.720">
    <property type="entry name" value="NAD(P)-binding Rossmann-like Domain"/>
    <property type="match status" value="1"/>
</dbReference>
<dbReference type="GO" id="GO:0016491">
    <property type="term" value="F:oxidoreductase activity"/>
    <property type="evidence" value="ECO:0007669"/>
    <property type="project" value="UniProtKB-KW"/>
</dbReference>
<evidence type="ECO:0000256" key="1">
    <source>
        <dbReference type="ARBA" id="ARBA00023002"/>
    </source>
</evidence>
<name>A0AAJ0FIG3_9PEZI</name>
<keyword evidence="3" id="KW-1185">Reference proteome</keyword>
<dbReference type="GeneID" id="85316062"/>
<gene>
    <name evidence="2" type="ORF">QBC33DRAFT_623089</name>
</gene>
<dbReference type="EMBL" id="MU839029">
    <property type="protein sequence ID" value="KAK1763274.1"/>
    <property type="molecule type" value="Genomic_DNA"/>
</dbReference>
<evidence type="ECO:0000313" key="2">
    <source>
        <dbReference type="EMBL" id="KAK1763274.1"/>
    </source>
</evidence>
<dbReference type="Pfam" id="PF00106">
    <property type="entry name" value="adh_short"/>
    <property type="match status" value="1"/>
</dbReference>
<proteinExistence type="predicted"/>
<dbReference type="SUPFAM" id="SSF51735">
    <property type="entry name" value="NAD(P)-binding Rossmann-fold domains"/>
    <property type="match status" value="1"/>
</dbReference>
<dbReference type="PANTHER" id="PTHR47534">
    <property type="entry name" value="YALI0E05731P"/>
    <property type="match status" value="1"/>
</dbReference>
<evidence type="ECO:0000313" key="3">
    <source>
        <dbReference type="Proteomes" id="UP001244011"/>
    </source>
</evidence>
<keyword evidence="1" id="KW-0560">Oxidoreductase</keyword>
<dbReference type="AlphaFoldDB" id="A0AAJ0FIG3"/>